<dbReference type="RefSeq" id="WP_167699885.1">
    <property type="nucleotide sequence ID" value="NZ_CP118174.1"/>
</dbReference>
<sequence length="460" mass="50326">MSTEKPEQEKKKSYLDSIDFTIHTLGEAKYDSPLLPAKGEDSTDFVNDDDYTLYKVDINSFSDRKIQEEAILDPRNRMEKAGPRKKLFFNPSDVRAGISTSGGLCPGLNDVIRSLVRSLMLGYGVKTVWGFRFGYRGFLLNSTMGPMRLDPDVVDDIHLEGGTILGSARGGGEQTEEIVDTLQRYRINMLFVIGGDGSQKGAAAIANEAERRGYELSVVGVPKTIDNDLSFINKSFGFETAVGIAQESVYAAHVEANGVMNGVGLVKVMGRDSGFIAAQTALASQQANYVLIPEVPFDLDGPKGLLNSLTQRLKRKGHAVIVVAEGAGGDLMSAEIGKNTEKDAGGNARMHDIGLFLKEKISAYFKEIKLDATVRYIDPSYTIRASAPNSNDAIYCARLGNNAVHAAMAGKTKVLMSQWNGIYVHVPIEMATKSRNKINPRSRLWQDVLETTWQPANMKN</sequence>
<feature type="binding site" evidence="12">
    <location>
        <begin position="381"/>
        <end position="384"/>
    </location>
    <ligand>
        <name>substrate</name>
    </ligand>
</feature>
<comment type="similarity">
    <text evidence="12">Belongs to the phosphofructokinase type A (PFKA) family. PPi-dependent PFK group II subfamily. Atypical ATP-dependent clade 'X' sub-subfamily.</text>
</comment>
<feature type="binding site" evidence="12">
    <location>
        <position position="103"/>
    </location>
    <ligand>
        <name>ATP</name>
        <dbReference type="ChEBI" id="CHEBI:30616"/>
    </ligand>
</feature>
<accession>A0A968G999</accession>
<feature type="domain" description="Phosphofructokinase" evidence="13">
    <location>
        <begin position="95"/>
        <end position="406"/>
    </location>
</feature>
<name>A0A968G999_9SPIO</name>
<evidence type="ECO:0000313" key="15">
    <source>
        <dbReference type="Proteomes" id="UP000711995"/>
    </source>
</evidence>
<dbReference type="InterPro" id="IPR012004">
    <property type="entry name" value="PyroP-dep_PFK_TP0108"/>
</dbReference>
<dbReference type="InterPro" id="IPR035966">
    <property type="entry name" value="PKF_sf"/>
</dbReference>
<evidence type="ECO:0000256" key="7">
    <source>
        <dbReference type="ARBA" id="ARBA00022840"/>
    </source>
</evidence>
<comment type="function">
    <text evidence="2">Catalyzes the phosphorylation of D-fructose 6-phosphate, the first committing step of glycolysis. Uses inorganic phosphate (PPi) as phosphoryl donor instead of ATP like common ATP-dependent phosphofructokinases (ATP-PFKs), which renders the reaction reversible, and can thus function both in glycolysis and gluconeogenesis. Consistently, PPi-PFK can replace the enzymes of both the forward (ATP-PFK) and reverse (fructose-bisphosphatase (FBPase)) reactions.</text>
</comment>
<keyword evidence="6 12" id="KW-0418">Kinase</keyword>
<evidence type="ECO:0000256" key="2">
    <source>
        <dbReference type="ARBA" id="ARBA00003138"/>
    </source>
</evidence>
<dbReference type="EC" id="2.7.1.11" evidence="12"/>
<feature type="binding site" evidence="12">
    <location>
        <begin position="224"/>
        <end position="226"/>
    </location>
    <ligand>
        <name>substrate</name>
    </ligand>
</feature>
<protein>
    <recommendedName>
        <fullName evidence="12">ATP-dependent 6-phosphofructokinase</fullName>
        <shortName evidence="12">ATP-PFK</shortName>
        <shortName evidence="12">Phosphofructokinase</shortName>
        <ecNumber evidence="12">2.7.1.11</ecNumber>
    </recommendedName>
    <alternativeName>
        <fullName evidence="12">Phosphohexokinase</fullName>
    </alternativeName>
</protein>
<evidence type="ECO:0000259" key="13">
    <source>
        <dbReference type="Pfam" id="PF00365"/>
    </source>
</evidence>
<comment type="subcellular location">
    <subcellularLocation>
        <location evidence="12">Cytoplasm</location>
    </subcellularLocation>
</comment>
<comment type="caution">
    <text evidence="14">The sequence shown here is derived from an EMBL/GenBank/DDBJ whole genome shotgun (WGS) entry which is preliminary data.</text>
</comment>
<dbReference type="InterPro" id="IPR050929">
    <property type="entry name" value="PFKA"/>
</dbReference>
<comment type="cofactor">
    <cofactor evidence="1 12">
        <name>Mg(2+)</name>
        <dbReference type="ChEBI" id="CHEBI:18420"/>
    </cofactor>
</comment>
<dbReference type="GO" id="GO:0006002">
    <property type="term" value="P:fructose 6-phosphate metabolic process"/>
    <property type="evidence" value="ECO:0007669"/>
    <property type="project" value="InterPro"/>
</dbReference>
<evidence type="ECO:0000256" key="5">
    <source>
        <dbReference type="ARBA" id="ARBA00022741"/>
    </source>
</evidence>
<dbReference type="Proteomes" id="UP000711995">
    <property type="component" value="Unassembled WGS sequence"/>
</dbReference>
<dbReference type="PRINTS" id="PR00476">
    <property type="entry name" value="PHFRCTKINASE"/>
</dbReference>
<keyword evidence="7 12" id="KW-0067">ATP-binding</keyword>
<dbReference type="Gene3D" id="3.40.50.450">
    <property type="match status" value="1"/>
</dbReference>
<dbReference type="GO" id="GO:0005737">
    <property type="term" value="C:cytoplasm"/>
    <property type="evidence" value="ECO:0007669"/>
    <property type="project" value="UniProtKB-SubCell"/>
</dbReference>
<evidence type="ECO:0000256" key="4">
    <source>
        <dbReference type="ARBA" id="ARBA00022723"/>
    </source>
</evidence>
<evidence type="ECO:0000256" key="12">
    <source>
        <dbReference type="HAMAP-Rule" id="MF_01981"/>
    </source>
</evidence>
<comment type="function">
    <text evidence="12">Catalyzes the phosphorylation of D-fructose 6-phosphate to fructose 1,6-bisphosphate by ATP, the first committing step of glycolysis.</text>
</comment>
<feature type="binding site" evidence="12">
    <location>
        <position position="325"/>
    </location>
    <ligand>
        <name>substrate</name>
    </ligand>
</feature>
<evidence type="ECO:0000256" key="1">
    <source>
        <dbReference type="ARBA" id="ARBA00001946"/>
    </source>
</evidence>
<dbReference type="EMBL" id="JAATLJ010000001">
    <property type="protein sequence ID" value="NIZ40282.1"/>
    <property type="molecule type" value="Genomic_DNA"/>
</dbReference>
<dbReference type="FunFam" id="3.40.50.450:FF:000002">
    <property type="entry name" value="ATP-dependent 6-phosphofructokinase"/>
    <property type="match status" value="1"/>
</dbReference>
<dbReference type="GO" id="GO:0046872">
    <property type="term" value="F:metal ion binding"/>
    <property type="evidence" value="ECO:0007669"/>
    <property type="project" value="UniProtKB-KW"/>
</dbReference>
<evidence type="ECO:0000256" key="3">
    <source>
        <dbReference type="ARBA" id="ARBA00022679"/>
    </source>
</evidence>
<keyword evidence="8 12" id="KW-0460">Magnesium</keyword>
<dbReference type="AlphaFoldDB" id="A0A968G999"/>
<reference evidence="14 15" key="1">
    <citation type="submission" date="2020-03" db="EMBL/GenBank/DDBJ databases">
        <title>Spirochaetal bacteria isolated from arthropods constitute a novel genus Entomospira genus novum within the order Spirochaetales.</title>
        <authorList>
            <person name="Grana-Miraglia L."/>
            <person name="Sikutova S."/>
            <person name="Fingerle V."/>
            <person name="Sing A."/>
            <person name="Castillo-Ramirez S."/>
            <person name="Margos G."/>
            <person name="Rudolf I."/>
        </authorList>
    </citation>
    <scope>NUCLEOTIDE SEQUENCE [LARGE SCALE GENOMIC DNA]</scope>
    <source>
        <strain evidence="14 15">BR193</strain>
    </source>
</reference>
<keyword evidence="12" id="KW-0963">Cytoplasm</keyword>
<dbReference type="Pfam" id="PF00365">
    <property type="entry name" value="PFK"/>
    <property type="match status" value="1"/>
</dbReference>
<gene>
    <name evidence="12" type="primary">pfkA</name>
    <name evidence="14" type="ORF">HCT14_01975</name>
</gene>
<dbReference type="InterPro" id="IPR022953">
    <property type="entry name" value="ATP_PFK"/>
</dbReference>
<dbReference type="PANTHER" id="PTHR45770">
    <property type="entry name" value="ATP-DEPENDENT 6-PHOSPHOFRUCTOKINASE 1"/>
    <property type="match status" value="1"/>
</dbReference>
<dbReference type="HAMAP" id="MF_01981">
    <property type="entry name" value="Phosphofructokinase_II_X"/>
    <property type="match status" value="1"/>
</dbReference>
<feature type="site" description="Important for substrate specificity; cannot use PPi as phosphoryl donor" evidence="12">
    <location>
        <position position="197"/>
    </location>
</feature>
<proteinExistence type="inferred from homology"/>
<dbReference type="GO" id="GO:0047334">
    <property type="term" value="F:diphosphate-fructose-6-phosphate 1-phosphotransferase activity"/>
    <property type="evidence" value="ECO:0007669"/>
    <property type="project" value="UniProtKB-EC"/>
</dbReference>
<keyword evidence="3 12" id="KW-0808">Transferase</keyword>
<dbReference type="SUPFAM" id="SSF53784">
    <property type="entry name" value="Phosphofructokinase"/>
    <property type="match status" value="1"/>
</dbReference>
<feature type="active site" description="Proton acceptor" evidence="12">
    <location>
        <position position="226"/>
    </location>
</feature>
<dbReference type="PIRSF" id="PIRSF000534">
    <property type="entry name" value="PPi_PFK_TP0108"/>
    <property type="match status" value="1"/>
</dbReference>
<dbReference type="GO" id="GO:0003872">
    <property type="term" value="F:6-phosphofructokinase activity"/>
    <property type="evidence" value="ECO:0007669"/>
    <property type="project" value="UniProtKB-UniRule"/>
</dbReference>
<feature type="binding site" evidence="12">
    <location>
        <position position="196"/>
    </location>
    <ligand>
        <name>Mg(2+)</name>
        <dbReference type="ChEBI" id="CHEBI:18420"/>
        <note>catalytic</note>
    </ligand>
</feature>
<comment type="catalytic activity">
    <reaction evidence="10 12">
        <text>beta-D-fructose 6-phosphate + ATP = beta-D-fructose 1,6-bisphosphate + ADP + H(+)</text>
        <dbReference type="Rhea" id="RHEA:16109"/>
        <dbReference type="ChEBI" id="CHEBI:15378"/>
        <dbReference type="ChEBI" id="CHEBI:30616"/>
        <dbReference type="ChEBI" id="CHEBI:32966"/>
        <dbReference type="ChEBI" id="CHEBI:57634"/>
        <dbReference type="ChEBI" id="CHEBI:456216"/>
        <dbReference type="EC" id="2.7.1.11"/>
    </reaction>
</comment>
<dbReference type="NCBIfam" id="NF005301">
    <property type="entry name" value="PRK06830.1"/>
    <property type="match status" value="1"/>
</dbReference>
<evidence type="ECO:0000313" key="14">
    <source>
        <dbReference type="EMBL" id="NIZ40282.1"/>
    </source>
</evidence>
<evidence type="ECO:0000256" key="11">
    <source>
        <dbReference type="ARBA" id="ARBA00048072"/>
    </source>
</evidence>
<dbReference type="InterPro" id="IPR000023">
    <property type="entry name" value="Phosphofructokinase_dom"/>
</dbReference>
<evidence type="ECO:0000256" key="8">
    <source>
        <dbReference type="ARBA" id="ARBA00022842"/>
    </source>
</evidence>
<evidence type="ECO:0000256" key="10">
    <source>
        <dbReference type="ARBA" id="ARBA00048070"/>
    </source>
</evidence>
<keyword evidence="5 12" id="KW-0547">Nucleotide-binding</keyword>
<feature type="binding site" evidence="12">
    <location>
        <begin position="169"/>
        <end position="170"/>
    </location>
    <ligand>
        <name>ATP</name>
        <dbReference type="ChEBI" id="CHEBI:30616"/>
    </ligand>
</feature>
<keyword evidence="15" id="KW-1185">Reference proteome</keyword>
<comment type="pathway">
    <text evidence="12">Carbohydrate degradation; glycolysis; D-glyceraldehyde 3-phosphate and glycerone phosphate from D-glucose: step 3/4.</text>
</comment>
<organism evidence="14 15">
    <name type="scientific">Entomospira entomophila</name>
    <dbReference type="NCBI Taxonomy" id="2719988"/>
    <lineage>
        <taxon>Bacteria</taxon>
        <taxon>Pseudomonadati</taxon>
        <taxon>Spirochaetota</taxon>
        <taxon>Spirochaetia</taxon>
        <taxon>Spirochaetales</taxon>
        <taxon>Spirochaetaceae</taxon>
        <taxon>Entomospira</taxon>
    </lineage>
</organism>
<keyword evidence="4 12" id="KW-0479">Metal-binding</keyword>
<evidence type="ECO:0000256" key="9">
    <source>
        <dbReference type="ARBA" id="ARBA00023152"/>
    </source>
</evidence>
<comment type="subunit">
    <text evidence="12">Homodimer.</text>
</comment>
<feature type="binding site" evidence="12">
    <location>
        <begin position="195"/>
        <end position="198"/>
    </location>
    <ligand>
        <name>ATP</name>
        <dbReference type="ChEBI" id="CHEBI:30616"/>
    </ligand>
</feature>
<dbReference type="GO" id="GO:0005524">
    <property type="term" value="F:ATP binding"/>
    <property type="evidence" value="ECO:0007669"/>
    <property type="project" value="UniProtKB-KW"/>
</dbReference>
<keyword evidence="9 12" id="KW-0324">Glycolysis</keyword>
<comment type="catalytic activity">
    <reaction evidence="11">
        <text>beta-D-fructose 6-phosphate + diphosphate = beta-D-fructose 1,6-bisphosphate + phosphate + H(+)</text>
        <dbReference type="Rhea" id="RHEA:13613"/>
        <dbReference type="ChEBI" id="CHEBI:15378"/>
        <dbReference type="ChEBI" id="CHEBI:32966"/>
        <dbReference type="ChEBI" id="CHEBI:33019"/>
        <dbReference type="ChEBI" id="CHEBI:43474"/>
        <dbReference type="ChEBI" id="CHEBI:57634"/>
        <dbReference type="EC" id="2.7.1.90"/>
    </reaction>
</comment>
<evidence type="ECO:0000256" key="6">
    <source>
        <dbReference type="ARBA" id="ARBA00022777"/>
    </source>
</evidence>
<feature type="binding site" evidence="12">
    <location>
        <begin position="269"/>
        <end position="271"/>
    </location>
    <ligand>
        <name>substrate</name>
    </ligand>
</feature>